<keyword evidence="2" id="KW-0808">Transferase</keyword>
<keyword evidence="3" id="KW-0547">Nucleotide-binding</keyword>
<evidence type="ECO:0000256" key="1">
    <source>
        <dbReference type="ARBA" id="ARBA00005715"/>
    </source>
</evidence>
<evidence type="ECO:0000313" key="10">
    <source>
        <dbReference type="Proteomes" id="UP000192917"/>
    </source>
</evidence>
<dbReference type="Proteomes" id="UP000192917">
    <property type="component" value="Unassembled WGS sequence"/>
</dbReference>
<keyword evidence="6" id="KW-0119">Carbohydrate metabolism</keyword>
<dbReference type="InterPro" id="IPR031475">
    <property type="entry name" value="NBD_C"/>
</dbReference>
<comment type="similarity">
    <text evidence="1">Belongs to the four-carbon acid sugar kinase family.</text>
</comment>
<dbReference type="EMBL" id="FWZX01000005">
    <property type="protein sequence ID" value="SMF13838.1"/>
    <property type="molecule type" value="Genomic_DNA"/>
</dbReference>
<accession>A0A1Y6BJ04</accession>
<keyword evidence="10" id="KW-1185">Reference proteome</keyword>
<proteinExistence type="inferred from homology"/>
<dbReference type="InterPro" id="IPR037051">
    <property type="entry name" value="4-carb_acid_sugar_kinase_N_sf"/>
</dbReference>
<evidence type="ECO:0000313" key="9">
    <source>
        <dbReference type="EMBL" id="SMF13838.1"/>
    </source>
</evidence>
<reference evidence="9 10" key="1">
    <citation type="submission" date="2017-04" db="EMBL/GenBank/DDBJ databases">
        <authorList>
            <person name="Afonso C.L."/>
            <person name="Miller P.J."/>
            <person name="Scott M.A."/>
            <person name="Spackman E."/>
            <person name="Goraichik I."/>
            <person name="Dimitrov K.M."/>
            <person name="Suarez D.L."/>
            <person name="Swayne D.E."/>
        </authorList>
    </citation>
    <scope>NUCLEOTIDE SEQUENCE [LARGE SCALE GENOMIC DNA]</scope>
    <source>
        <strain evidence="9 10">USBA 355</strain>
    </source>
</reference>
<feature type="domain" description="Four-carbon acid sugar kinase nucleotide binding" evidence="8">
    <location>
        <begin position="276"/>
        <end position="427"/>
    </location>
</feature>
<evidence type="ECO:0000256" key="4">
    <source>
        <dbReference type="ARBA" id="ARBA00022777"/>
    </source>
</evidence>
<dbReference type="AlphaFoldDB" id="A0A1Y6BJ04"/>
<dbReference type="GO" id="GO:0016301">
    <property type="term" value="F:kinase activity"/>
    <property type="evidence" value="ECO:0007669"/>
    <property type="project" value="UniProtKB-KW"/>
</dbReference>
<evidence type="ECO:0000259" key="8">
    <source>
        <dbReference type="Pfam" id="PF17042"/>
    </source>
</evidence>
<evidence type="ECO:0000256" key="6">
    <source>
        <dbReference type="ARBA" id="ARBA00023277"/>
    </source>
</evidence>
<organism evidence="9 10">
    <name type="scientific">Tistlia consotensis USBA 355</name>
    <dbReference type="NCBI Taxonomy" id="560819"/>
    <lineage>
        <taxon>Bacteria</taxon>
        <taxon>Pseudomonadati</taxon>
        <taxon>Pseudomonadota</taxon>
        <taxon>Alphaproteobacteria</taxon>
        <taxon>Rhodospirillales</taxon>
        <taxon>Rhodovibrionaceae</taxon>
        <taxon>Tistlia</taxon>
    </lineage>
</organism>
<dbReference type="GO" id="GO:0005524">
    <property type="term" value="F:ATP binding"/>
    <property type="evidence" value="ECO:0007669"/>
    <property type="project" value="UniProtKB-KW"/>
</dbReference>
<dbReference type="Pfam" id="PF07005">
    <property type="entry name" value="SBD_N"/>
    <property type="match status" value="1"/>
</dbReference>
<evidence type="ECO:0000256" key="3">
    <source>
        <dbReference type="ARBA" id="ARBA00022741"/>
    </source>
</evidence>
<keyword evidence="4" id="KW-0418">Kinase</keyword>
<dbReference type="InterPro" id="IPR010737">
    <property type="entry name" value="4-carb_acid_sugar_kinase_N"/>
</dbReference>
<dbReference type="Gene3D" id="3.40.50.10840">
    <property type="entry name" value="Putative sugar-binding, N-terminal domain"/>
    <property type="match status" value="1"/>
</dbReference>
<dbReference type="Pfam" id="PF17042">
    <property type="entry name" value="NBD_C"/>
    <property type="match status" value="1"/>
</dbReference>
<evidence type="ECO:0000256" key="2">
    <source>
        <dbReference type="ARBA" id="ARBA00022679"/>
    </source>
</evidence>
<name>A0A1Y6BJ04_9PROT</name>
<dbReference type="SUPFAM" id="SSF142764">
    <property type="entry name" value="YgbK-like"/>
    <property type="match status" value="1"/>
</dbReference>
<dbReference type="Gene3D" id="3.40.980.20">
    <property type="entry name" value="Four-carbon acid sugar kinase, nucleotide binding domain"/>
    <property type="match status" value="1"/>
</dbReference>
<dbReference type="STRING" id="560819.SAMN05428998_105202"/>
<sequence length="435" mass="44906">MPGLRPYLFCADDFTGASDTLGTLARGGLAVRLYLDAAEALRDSAHLTLDAIGIATATRSLPPEAIQAELAHLADALARMQPRLLHYKVCSTFDSSPTVGSIGAAARSLGERLGLTRLAVVGGQPSLGRYCHYGNLFARAADGAVYRIDRHPVMGRHPVTPMAEADLRLHLAAQGLPQPQLVERGLYRAGAAALAERLEALWGDGRQPVLFDVGEQDDLAAVGGALAAVAERAPLLCVGPSSVAEALLAAGALRASRPASGGGAAVVARDGRPCFVLSGSRSAVTERQIEAAGGFARLPIEPGELVHDTRRRCGEIAARCAELLAEGRSVLAHLLPGAEHGLSNVKLAAATATIAAEVARSGLAGTLVVAGGDTSSMAVRALGLTSISFQADLDPGAPLCLAHAADPQLDGLPLVLKGGQMGREDLFRRLGQGRI</sequence>
<protein>
    <submittedName>
        <fullName evidence="9">Uncharacterized conserved protein YgbK, DUF1537 family</fullName>
    </submittedName>
</protein>
<keyword evidence="5" id="KW-0067">ATP-binding</keyword>
<dbReference type="RefSeq" id="WP_085122223.1">
    <property type="nucleotide sequence ID" value="NZ_FWZX01000005.1"/>
</dbReference>
<dbReference type="InterPro" id="IPR042213">
    <property type="entry name" value="NBD_C_sf"/>
</dbReference>
<evidence type="ECO:0000259" key="7">
    <source>
        <dbReference type="Pfam" id="PF07005"/>
    </source>
</evidence>
<feature type="domain" description="Four-carbon acid sugar kinase N-terminal" evidence="7">
    <location>
        <begin position="8"/>
        <end position="247"/>
    </location>
</feature>
<gene>
    <name evidence="9" type="ORF">SAMN05428998_105202</name>
</gene>
<evidence type="ECO:0000256" key="5">
    <source>
        <dbReference type="ARBA" id="ARBA00022840"/>
    </source>
</evidence>